<reference evidence="3" key="1">
    <citation type="submission" date="2016-06" db="EMBL/GenBank/DDBJ databases">
        <authorList>
            <person name="Petersen J."/>
            <person name="Sayavedra L."/>
        </authorList>
    </citation>
    <scope>NUCLEOTIDE SEQUENCE [LARGE SCALE GENOMIC DNA]</scope>
    <source>
        <strain evidence="3">BazSymA</strain>
    </source>
</reference>
<protein>
    <submittedName>
        <fullName evidence="2">Uncharacterized protein</fullName>
    </submittedName>
</protein>
<proteinExistence type="predicted"/>
<evidence type="ECO:0000256" key="1">
    <source>
        <dbReference type="SAM" id="Phobius"/>
    </source>
</evidence>
<dbReference type="Proteomes" id="UP000198988">
    <property type="component" value="Unassembled WGS sequence"/>
</dbReference>
<keyword evidence="1" id="KW-0472">Membrane</keyword>
<gene>
    <name evidence="2" type="ORF">BAZSYMA_ACONTIG190953_3</name>
</gene>
<sequence>MLLVLQSALIMLMLLLELPLHLLPSLIQVMLLFITQFLLLSPMAYPLMQEMEPSLERQFLHLIQ</sequence>
<keyword evidence="1" id="KW-1133">Transmembrane helix</keyword>
<feature type="transmembrane region" description="Helical" evidence="1">
    <location>
        <begin position="26"/>
        <end position="48"/>
    </location>
</feature>
<dbReference type="EMBL" id="CDSC02000135">
    <property type="protein sequence ID" value="SEH72036.1"/>
    <property type="molecule type" value="Genomic_DNA"/>
</dbReference>
<dbReference type="AlphaFoldDB" id="A0A1H6K9E0"/>
<accession>A0A1H6K9E0</accession>
<organism evidence="2 3">
    <name type="scientific">Bathymodiolus azoricus thioautotrophic gill symbiont</name>
    <dbReference type="NCBI Taxonomy" id="235205"/>
    <lineage>
        <taxon>Bacteria</taxon>
        <taxon>Pseudomonadati</taxon>
        <taxon>Pseudomonadota</taxon>
        <taxon>Gammaproteobacteria</taxon>
        <taxon>sulfur-oxidizing symbionts</taxon>
    </lineage>
</organism>
<evidence type="ECO:0000313" key="3">
    <source>
        <dbReference type="Proteomes" id="UP000198988"/>
    </source>
</evidence>
<name>A0A1H6K9E0_9GAMM</name>
<keyword evidence="1" id="KW-0812">Transmembrane</keyword>
<evidence type="ECO:0000313" key="2">
    <source>
        <dbReference type="EMBL" id="SEH72036.1"/>
    </source>
</evidence>